<protein>
    <submittedName>
        <fullName evidence="1">Uncharacterized protein</fullName>
    </submittedName>
</protein>
<dbReference type="RefSeq" id="WP_269360263.1">
    <property type="nucleotide sequence ID" value="NZ_JAPWHE010000014.1"/>
</dbReference>
<comment type="caution">
    <text evidence="1">The sequence shown here is derived from an EMBL/GenBank/DDBJ whole genome shotgun (WGS) entry which is preliminary data.</text>
</comment>
<dbReference type="EMBL" id="JAPWHE010000014">
    <property type="protein sequence ID" value="MCZ4331110.1"/>
    <property type="molecule type" value="Genomic_DNA"/>
</dbReference>
<proteinExistence type="predicted"/>
<dbReference type="Proteomes" id="UP001068379">
    <property type="component" value="Unassembled WGS sequence"/>
</dbReference>
<organism evidence="1 2">
    <name type="scientific">Castellaniella denitrificans</name>
    <dbReference type="NCBI Taxonomy" id="56119"/>
    <lineage>
        <taxon>Bacteria</taxon>
        <taxon>Pseudomonadati</taxon>
        <taxon>Pseudomonadota</taxon>
        <taxon>Betaproteobacteria</taxon>
        <taxon>Burkholderiales</taxon>
        <taxon>Alcaligenaceae</taxon>
        <taxon>Castellaniella</taxon>
    </lineage>
</organism>
<reference evidence="1" key="1">
    <citation type="submission" date="2022-12" db="EMBL/GenBank/DDBJ databases">
        <title>Bacterial isolates from different developmental stages of Nematostella vectensis.</title>
        <authorList>
            <person name="Fraune S."/>
        </authorList>
    </citation>
    <scope>NUCLEOTIDE SEQUENCE</scope>
    <source>
        <strain evidence="1">G21619-S1</strain>
    </source>
</reference>
<evidence type="ECO:0000313" key="1">
    <source>
        <dbReference type="EMBL" id="MCZ4331110.1"/>
    </source>
</evidence>
<accession>A0ABT4M9G7</accession>
<keyword evidence="2" id="KW-1185">Reference proteome</keyword>
<name>A0ABT4M9G7_9BURK</name>
<gene>
    <name evidence="1" type="ORF">O4H32_14260</name>
</gene>
<evidence type="ECO:0000313" key="2">
    <source>
        <dbReference type="Proteomes" id="UP001068379"/>
    </source>
</evidence>
<sequence>MPVDLQRSHLLINLLEISTSLAVVSAFLKSKGLHHSAGSWTAMRNLRLLKHLQDEAISNNDLEKLVQEAEEYGRQHVFLYSCDPSAARAMMDRGKVDRELRSRGLDRLIGASKLVEDPQGTEIVDVRWESGSNKDFALVIKEVELRVYTKYLGVEQRGTQLLKVYDRINERAVNIARLHISGALEIRIASRRNTTKYEQDIYDFFGRIDGLIDSLEFTEHSITTGKDYIWKNRKALSEQIRSVDATMRNAAGNVLRGATGRVGSDLSDDDAVSDSLDVLLGGDANAYCDSTNIYFKPTQKMSAETHVILSGEPNEFALPAKCAKSDYEHVLEQIRLFNR</sequence>